<name>A0A1T5MK50_9FIRM</name>
<protein>
    <submittedName>
        <fullName evidence="1">Two-component signal transduction system YycFG, regulatory protein YycH</fullName>
    </submittedName>
</protein>
<reference evidence="1 2" key="1">
    <citation type="submission" date="2017-02" db="EMBL/GenBank/DDBJ databases">
        <authorList>
            <person name="Peterson S.W."/>
        </authorList>
    </citation>
    <scope>NUCLEOTIDE SEQUENCE [LARGE SCALE GENOMIC DNA]</scope>
    <source>
        <strain evidence="1 2">M1</strain>
    </source>
</reference>
<evidence type="ECO:0000313" key="2">
    <source>
        <dbReference type="Proteomes" id="UP000190285"/>
    </source>
</evidence>
<dbReference type="RefSeq" id="WP_079495435.1">
    <property type="nucleotide sequence ID" value="NZ_FUZT01000017.1"/>
</dbReference>
<accession>A0A1T5MK50</accession>
<dbReference type="OrthoDB" id="1696612at2"/>
<keyword evidence="2" id="KW-1185">Reference proteome</keyword>
<evidence type="ECO:0000313" key="1">
    <source>
        <dbReference type="EMBL" id="SKC88433.1"/>
    </source>
</evidence>
<dbReference type="STRING" id="36842.SAMN02194393_04880"/>
<gene>
    <name evidence="1" type="ORF">SAMN02194393_04880</name>
</gene>
<dbReference type="Proteomes" id="UP000190285">
    <property type="component" value="Unassembled WGS sequence"/>
</dbReference>
<proteinExistence type="predicted"/>
<dbReference type="EMBL" id="FUZT01000017">
    <property type="protein sequence ID" value="SKC88433.1"/>
    <property type="molecule type" value="Genomic_DNA"/>
</dbReference>
<organism evidence="1 2">
    <name type="scientific">Maledivibacter halophilus</name>
    <dbReference type="NCBI Taxonomy" id="36842"/>
    <lineage>
        <taxon>Bacteria</taxon>
        <taxon>Bacillati</taxon>
        <taxon>Bacillota</taxon>
        <taxon>Clostridia</taxon>
        <taxon>Peptostreptococcales</taxon>
        <taxon>Caminicellaceae</taxon>
        <taxon>Maledivibacter</taxon>
    </lineage>
</organism>
<dbReference type="AlphaFoldDB" id="A0A1T5MK50"/>
<sequence>MKFEKIKSVLLLSLFIVSLILTQRLWFYFPFGGVISIADDMNLEEFDIDVTEILSPQDFIISFGGGDYTVFYSEPYEVWNITKPISNNSYDKNDVWIWKTTKEVLRDYLKSDYEVHQIDYDKWQKINRFKSIRLNFACEIPGNILIDAILDESGNASKIKEKIDTILIPAIEGGSNNIYLGNHENDFYIELKGNFKDNRVRELVDNIEKIFEDKGYINYITLNRHSQVDNDTLIPVFGTSRETIPFYNVKNEIDVTDKASVISQANQFFSSSFDFVKEINEIDGSIIYMYGYGEKTLKINKNGELVYEEKVDNKKASYELDFIDSLKYAVKFVEEKGRWPINRENAYLSDYKLIEKNNKKGYEFSFNYRLKGLPVFIPDIAKDKAIVVRVIGSQITYYKKMVKSPPQNFNKEVKSILSVFDEGQEKKMLDFSDVLRMYGYMIKNTYIMENELEEEKIQDLETEELIERIGLVYYSYQDKLVPAWEVTIDDIVYYFDLYTGVNYTSNPKN</sequence>